<dbReference type="PANTHER" id="PTHR45138">
    <property type="entry name" value="REGULATORY COMPONENTS OF SENSORY TRANSDUCTION SYSTEM"/>
    <property type="match status" value="1"/>
</dbReference>
<evidence type="ECO:0000313" key="3">
    <source>
        <dbReference type="EMBL" id="WUR15529.1"/>
    </source>
</evidence>
<dbReference type="EMBL" id="CP136508">
    <property type="protein sequence ID" value="WUR15529.1"/>
    <property type="molecule type" value="Genomic_DNA"/>
</dbReference>
<dbReference type="InterPro" id="IPR011006">
    <property type="entry name" value="CheY-like_superfamily"/>
</dbReference>
<feature type="domain" description="GGDEF" evidence="2">
    <location>
        <begin position="363"/>
        <end position="491"/>
    </location>
</feature>
<dbReference type="SUPFAM" id="SSF55781">
    <property type="entry name" value="GAF domain-like"/>
    <property type="match status" value="1"/>
</dbReference>
<dbReference type="InterPro" id="IPR043128">
    <property type="entry name" value="Rev_trsase/Diguanyl_cyclase"/>
</dbReference>
<proteinExistence type="predicted"/>
<dbReference type="GO" id="GO:0052621">
    <property type="term" value="F:diguanylate cyclase activity"/>
    <property type="evidence" value="ECO:0007669"/>
    <property type="project" value="UniProtKB-EC"/>
</dbReference>
<dbReference type="PANTHER" id="PTHR45138:SF24">
    <property type="entry name" value="DIGUANYLATE CYCLASE DGCC-RELATED"/>
    <property type="match status" value="1"/>
</dbReference>
<dbReference type="Gene3D" id="3.30.450.40">
    <property type="match status" value="1"/>
</dbReference>
<organism evidence="3 4">
    <name type="scientific">[Empedobacter] haloabium</name>
    <dbReference type="NCBI Taxonomy" id="592317"/>
    <lineage>
        <taxon>Bacteria</taxon>
        <taxon>Pseudomonadati</taxon>
        <taxon>Pseudomonadota</taxon>
        <taxon>Betaproteobacteria</taxon>
        <taxon>Burkholderiales</taxon>
        <taxon>Oxalobacteraceae</taxon>
        <taxon>Telluria group</taxon>
        <taxon>Telluria group incertae sedis</taxon>
    </lineage>
</organism>
<dbReference type="PROSITE" id="PS50887">
    <property type="entry name" value="GGDEF"/>
    <property type="match status" value="1"/>
</dbReference>
<sequence>MSESGLGRTGLFVHPDAKRYEQFRAACGETFGRLHAAVNAGAAIERMTRGHVDLLVIDLAGCLVGDAALLTGLSMLLRTRNGAPVLVLCPYGHTAWLPELMAHGALHYRISPVAGAELRSAVDSLLRPAGDMQANAQQQLLDKERELRELLTIQRSVQRAMAHGEDGERLAAQLCAALCSFPGVRHTALLRQHPGGDLCLLAQESRNHLDLVRLLGRQDKLLASPLRDTFPPLLAASAGELVLLDAPEKMGDPELALALHRRDVQMVLALPLRGEPGGPLLGAVSLMFDRSLQFTREQFACFASLAQYIGFGLAMGELKQQNDALAGRLTQMATRDPLTGAINRRAGEALLESEIRRARRYGIPLAVIAFDIDNFRSVNDVYGYPIGDQALRAVAATIQGRLRVSDTLARMRGEEFLVIATHTAAADARKLAEKLRATIAGTALPGCETVTISLGVAQVAPDEGATTVIDRVDTALRRAKRGGRNRVELAD</sequence>
<dbReference type="InterPro" id="IPR050469">
    <property type="entry name" value="Diguanylate_Cyclase"/>
</dbReference>
<dbReference type="Pfam" id="PF00990">
    <property type="entry name" value="GGDEF"/>
    <property type="match status" value="1"/>
</dbReference>
<dbReference type="SUPFAM" id="SSF52172">
    <property type="entry name" value="CheY-like"/>
    <property type="match status" value="1"/>
</dbReference>
<evidence type="ECO:0000256" key="1">
    <source>
        <dbReference type="ARBA" id="ARBA00012528"/>
    </source>
</evidence>
<protein>
    <recommendedName>
        <fullName evidence="1">diguanylate cyclase</fullName>
        <ecNumber evidence="1">2.7.7.65</ecNumber>
    </recommendedName>
</protein>
<reference evidence="3 4" key="1">
    <citation type="journal article" date="2019" name="Int. J. Syst. Evol. Microbiol.">
        <title>The Draft Whole-Genome Sequence of the Antibiotic Producer Empedobacter haloabium ATCC 31962 Provides Indications for Its Taxonomic Reclassification.</title>
        <authorList>
            <person name="Miess H."/>
            <person name="Arlt P."/>
            <person name="Apel A.K."/>
            <person name="Weber T."/>
            <person name="Nieselt K."/>
            <person name="Hanssen F."/>
            <person name="Czemmel S."/>
            <person name="Nahnsen S."/>
            <person name="Gross H."/>
        </authorList>
    </citation>
    <scope>NUCLEOTIDE SEQUENCE [LARGE SCALE GENOMIC DNA]</scope>
    <source>
        <strain evidence="3 4">ATCC 31962</strain>
    </source>
</reference>
<dbReference type="InterPro" id="IPR000160">
    <property type="entry name" value="GGDEF_dom"/>
</dbReference>
<keyword evidence="3" id="KW-0548">Nucleotidyltransferase</keyword>
<evidence type="ECO:0000259" key="2">
    <source>
        <dbReference type="PROSITE" id="PS50887"/>
    </source>
</evidence>
<dbReference type="Gene3D" id="3.30.70.270">
    <property type="match status" value="1"/>
</dbReference>
<keyword evidence="3" id="KW-0808">Transferase</keyword>
<dbReference type="SUPFAM" id="SSF55073">
    <property type="entry name" value="Nucleotide cyclase"/>
    <property type="match status" value="1"/>
</dbReference>
<dbReference type="EC" id="2.7.7.65" evidence="1"/>
<dbReference type="CDD" id="cd01949">
    <property type="entry name" value="GGDEF"/>
    <property type="match status" value="1"/>
</dbReference>
<dbReference type="Proteomes" id="UP000321323">
    <property type="component" value="Chromosome"/>
</dbReference>
<dbReference type="SMART" id="SM00267">
    <property type="entry name" value="GGDEF"/>
    <property type="match status" value="1"/>
</dbReference>
<dbReference type="InterPro" id="IPR029016">
    <property type="entry name" value="GAF-like_dom_sf"/>
</dbReference>
<accession>A0ABZ1USL3</accession>
<name>A0ABZ1USL3_9BURK</name>
<gene>
    <name evidence="3" type="ORF">E7V67_010640</name>
</gene>
<evidence type="ECO:0000313" key="4">
    <source>
        <dbReference type="Proteomes" id="UP000321323"/>
    </source>
</evidence>
<dbReference type="InterPro" id="IPR029787">
    <property type="entry name" value="Nucleotide_cyclase"/>
</dbReference>
<keyword evidence="4" id="KW-1185">Reference proteome</keyword>
<dbReference type="NCBIfam" id="TIGR00254">
    <property type="entry name" value="GGDEF"/>
    <property type="match status" value="1"/>
</dbReference>
<dbReference type="Gene3D" id="3.40.50.2300">
    <property type="match status" value="1"/>
</dbReference>